<name>I3T1Y8_MEDTR</name>
<dbReference type="AlphaFoldDB" id="I3T1Y8"/>
<reference evidence="1" key="1">
    <citation type="submission" date="2012-05" db="EMBL/GenBank/DDBJ databases">
        <authorList>
            <person name="Krishnakumar V."/>
            <person name="Cheung F."/>
            <person name="Xiao Y."/>
            <person name="Chan A."/>
            <person name="Moskal W.A."/>
            <person name="Town C.D."/>
        </authorList>
    </citation>
    <scope>NUCLEOTIDE SEQUENCE</scope>
</reference>
<organism evidence="1">
    <name type="scientific">Medicago truncatula</name>
    <name type="common">Barrel medic</name>
    <name type="synonym">Medicago tribuloides</name>
    <dbReference type="NCBI Taxonomy" id="3880"/>
    <lineage>
        <taxon>Eukaryota</taxon>
        <taxon>Viridiplantae</taxon>
        <taxon>Streptophyta</taxon>
        <taxon>Embryophyta</taxon>
        <taxon>Tracheophyta</taxon>
        <taxon>Spermatophyta</taxon>
        <taxon>Magnoliopsida</taxon>
        <taxon>eudicotyledons</taxon>
        <taxon>Gunneridae</taxon>
        <taxon>Pentapetalae</taxon>
        <taxon>rosids</taxon>
        <taxon>fabids</taxon>
        <taxon>Fabales</taxon>
        <taxon>Fabaceae</taxon>
        <taxon>Papilionoideae</taxon>
        <taxon>50 kb inversion clade</taxon>
        <taxon>NPAAA clade</taxon>
        <taxon>Hologalegina</taxon>
        <taxon>IRL clade</taxon>
        <taxon>Trifolieae</taxon>
        <taxon>Medicago</taxon>
    </lineage>
</organism>
<proteinExistence type="evidence at transcript level"/>
<dbReference type="EMBL" id="BT146736">
    <property type="protein sequence ID" value="AFK46530.1"/>
    <property type="molecule type" value="mRNA"/>
</dbReference>
<sequence length="98" mass="10887">MYWLPSMSHIRAPLTESMIMGCPPTDLKARTGEFTPPGINSFAAAKASSDLRRVSFSVLGFWSVETAIVKERVRHLAEEEEKQLRRVSPAIPEAAISE</sequence>
<accession>I3T1Y8</accession>
<evidence type="ECO:0000313" key="1">
    <source>
        <dbReference type="EMBL" id="AFK46530.1"/>
    </source>
</evidence>
<protein>
    <submittedName>
        <fullName evidence="1">Uncharacterized protein</fullName>
    </submittedName>
</protein>